<protein>
    <submittedName>
        <fullName evidence="3">Uncharacterized protein</fullName>
    </submittedName>
</protein>
<name>K1JWC3_9BURK</name>
<evidence type="ECO:0000313" key="4">
    <source>
        <dbReference type="Proteomes" id="UP000005835"/>
    </source>
</evidence>
<dbReference type="PATRIC" id="fig|742823.3.peg.1412"/>
<comment type="caution">
    <text evidence="3">The sequence shown here is derived from an EMBL/GenBank/DDBJ whole genome shotgun (WGS) entry which is preliminary data.</text>
</comment>
<keyword evidence="2" id="KW-1133">Transmembrane helix</keyword>
<dbReference type="eggNOG" id="ENOG5031GG0">
    <property type="taxonomic scope" value="Bacteria"/>
</dbReference>
<feature type="transmembrane region" description="Helical" evidence="2">
    <location>
        <begin position="6"/>
        <end position="25"/>
    </location>
</feature>
<sequence length="151" mass="16944">MLNWLIGTLFMAFPLLLPIFILMIARKIGYRWPAQRLFMRVALAFYAISLVLIGGHAAETGLGLQEFFNAYYGAASDATLLYYLGLACQILAIVALMFVVNWKVIRLYYGEDWKAPAGFMTKEEAEKAANADDVQPEANVAEPRKKDGRTE</sequence>
<dbReference type="RefSeq" id="WP_005435500.1">
    <property type="nucleotide sequence ID" value="NZ_JH815516.1"/>
</dbReference>
<dbReference type="HOGENOM" id="CLU_1730484_0_0_4"/>
<feature type="transmembrane region" description="Helical" evidence="2">
    <location>
        <begin position="37"/>
        <end position="58"/>
    </location>
</feature>
<dbReference type="OrthoDB" id="9155837at2"/>
<gene>
    <name evidence="3" type="ORF">HMPREF9465_01422</name>
</gene>
<reference evidence="3 4" key="1">
    <citation type="submission" date="2012-05" db="EMBL/GenBank/DDBJ databases">
        <title>The Genome Sequence of Sutterella wadsworthensis 2_1_59BFAA.</title>
        <authorList>
            <consortium name="The Broad Institute Genome Sequencing Platform"/>
            <person name="Earl A."/>
            <person name="Ward D."/>
            <person name="Feldgarden M."/>
            <person name="Gevers D."/>
            <person name="Daigneault M."/>
            <person name="Strauss J."/>
            <person name="Allen-Vercoe E."/>
            <person name="Walker B."/>
            <person name="Young S.K."/>
            <person name="Zeng Q."/>
            <person name="Gargeya S."/>
            <person name="Fitzgerald M."/>
            <person name="Haas B."/>
            <person name="Abouelleil A."/>
            <person name="Alvarado L."/>
            <person name="Arachchi H.M."/>
            <person name="Berlin A.M."/>
            <person name="Chapman S.B."/>
            <person name="Goldberg J."/>
            <person name="Griggs A."/>
            <person name="Gujja S."/>
            <person name="Hansen M."/>
            <person name="Howarth C."/>
            <person name="Imamovic A."/>
            <person name="Larimer J."/>
            <person name="McCowen C."/>
            <person name="Montmayeur A."/>
            <person name="Murphy C."/>
            <person name="Neiman D."/>
            <person name="Pearson M."/>
            <person name="Priest M."/>
            <person name="Roberts A."/>
            <person name="Saif S."/>
            <person name="Shea T."/>
            <person name="Sisk P."/>
            <person name="Sykes S."/>
            <person name="Wortman J."/>
            <person name="Nusbaum C."/>
            <person name="Birren B."/>
        </authorList>
    </citation>
    <scope>NUCLEOTIDE SEQUENCE [LARGE SCALE GENOMIC DNA]</scope>
    <source>
        <strain evidence="3 4">2_1_59BFAA</strain>
    </source>
</reference>
<dbReference type="Proteomes" id="UP000005835">
    <property type="component" value="Unassembled WGS sequence"/>
</dbReference>
<keyword evidence="2" id="KW-0472">Membrane</keyword>
<proteinExistence type="predicted"/>
<feature type="transmembrane region" description="Helical" evidence="2">
    <location>
        <begin position="78"/>
        <end position="100"/>
    </location>
</feature>
<dbReference type="AlphaFoldDB" id="K1JWC3"/>
<evidence type="ECO:0000256" key="1">
    <source>
        <dbReference type="SAM" id="MobiDB-lite"/>
    </source>
</evidence>
<accession>K1JWC3</accession>
<feature type="region of interest" description="Disordered" evidence="1">
    <location>
        <begin position="126"/>
        <end position="151"/>
    </location>
</feature>
<keyword evidence="2" id="KW-0812">Transmembrane</keyword>
<evidence type="ECO:0000313" key="3">
    <source>
        <dbReference type="EMBL" id="EKB30943.1"/>
    </source>
</evidence>
<dbReference type="EMBL" id="ADMG01000033">
    <property type="protein sequence ID" value="EKB30943.1"/>
    <property type="molecule type" value="Genomic_DNA"/>
</dbReference>
<feature type="compositionally biased region" description="Basic and acidic residues" evidence="1">
    <location>
        <begin position="142"/>
        <end position="151"/>
    </location>
</feature>
<organism evidence="3 4">
    <name type="scientific">Sutterella wadsworthensis 2_1_59BFAA</name>
    <dbReference type="NCBI Taxonomy" id="742823"/>
    <lineage>
        <taxon>Bacteria</taxon>
        <taxon>Pseudomonadati</taxon>
        <taxon>Pseudomonadota</taxon>
        <taxon>Betaproteobacteria</taxon>
        <taxon>Burkholderiales</taxon>
        <taxon>Sutterellaceae</taxon>
        <taxon>Sutterella</taxon>
    </lineage>
</organism>
<keyword evidence="4" id="KW-1185">Reference proteome</keyword>
<evidence type="ECO:0000256" key="2">
    <source>
        <dbReference type="SAM" id="Phobius"/>
    </source>
</evidence>